<dbReference type="PROSITE" id="PS50206">
    <property type="entry name" value="RHODANESE_3"/>
    <property type="match status" value="1"/>
</dbReference>
<dbReference type="GO" id="GO:0004725">
    <property type="term" value="F:protein tyrosine phosphatase activity"/>
    <property type="evidence" value="ECO:0007669"/>
    <property type="project" value="TreeGrafter"/>
</dbReference>
<accession>A0A6A5RHZ2</accession>
<dbReference type="InterPro" id="IPR001763">
    <property type="entry name" value="Rhodanese-like_dom"/>
</dbReference>
<dbReference type="PANTHER" id="PTHR10828">
    <property type="entry name" value="M-PHASE INDUCER PHOSPHATASE DUAL SPECIFICITY PHOSPHATASE CDC25"/>
    <property type="match status" value="1"/>
</dbReference>
<dbReference type="EMBL" id="ML978986">
    <property type="protein sequence ID" value="KAF1925217.1"/>
    <property type="molecule type" value="Genomic_DNA"/>
</dbReference>
<evidence type="ECO:0000313" key="2">
    <source>
        <dbReference type="EMBL" id="KAF1925217.1"/>
    </source>
</evidence>
<dbReference type="Pfam" id="PF00581">
    <property type="entry name" value="Rhodanese"/>
    <property type="match status" value="1"/>
</dbReference>
<feature type="domain" description="Rhodanese" evidence="1">
    <location>
        <begin position="27"/>
        <end position="139"/>
    </location>
</feature>
<dbReference type="InterPro" id="IPR036873">
    <property type="entry name" value="Rhodanese-like_dom_sf"/>
</dbReference>
<evidence type="ECO:0000313" key="3">
    <source>
        <dbReference type="Proteomes" id="UP000800082"/>
    </source>
</evidence>
<dbReference type="FunFam" id="3.40.250.10:FF:000050">
    <property type="entry name" value="Dual specificity phosphatase, putative"/>
    <property type="match status" value="1"/>
</dbReference>
<evidence type="ECO:0000259" key="1">
    <source>
        <dbReference type="PROSITE" id="PS50206"/>
    </source>
</evidence>
<dbReference type="GO" id="GO:0005634">
    <property type="term" value="C:nucleus"/>
    <property type="evidence" value="ECO:0007669"/>
    <property type="project" value="TreeGrafter"/>
</dbReference>
<organism evidence="2 3">
    <name type="scientific">Didymella exigua CBS 183.55</name>
    <dbReference type="NCBI Taxonomy" id="1150837"/>
    <lineage>
        <taxon>Eukaryota</taxon>
        <taxon>Fungi</taxon>
        <taxon>Dikarya</taxon>
        <taxon>Ascomycota</taxon>
        <taxon>Pezizomycotina</taxon>
        <taxon>Dothideomycetes</taxon>
        <taxon>Pleosporomycetidae</taxon>
        <taxon>Pleosporales</taxon>
        <taxon>Pleosporineae</taxon>
        <taxon>Didymellaceae</taxon>
        <taxon>Didymella</taxon>
    </lineage>
</organism>
<protein>
    <submittedName>
        <fullName evidence="2">Rhodanese-like protein</fullName>
    </submittedName>
</protein>
<name>A0A6A5RHZ2_9PLEO</name>
<proteinExistence type="predicted"/>
<gene>
    <name evidence="2" type="ORF">M421DRAFT_70534</name>
</gene>
<dbReference type="Gene3D" id="3.40.250.10">
    <property type="entry name" value="Rhodanese-like domain"/>
    <property type="match status" value="1"/>
</dbReference>
<reference evidence="2" key="1">
    <citation type="journal article" date="2020" name="Stud. Mycol.">
        <title>101 Dothideomycetes genomes: a test case for predicting lifestyles and emergence of pathogens.</title>
        <authorList>
            <person name="Haridas S."/>
            <person name="Albert R."/>
            <person name="Binder M."/>
            <person name="Bloem J."/>
            <person name="Labutti K."/>
            <person name="Salamov A."/>
            <person name="Andreopoulos B."/>
            <person name="Baker S."/>
            <person name="Barry K."/>
            <person name="Bills G."/>
            <person name="Bluhm B."/>
            <person name="Cannon C."/>
            <person name="Castanera R."/>
            <person name="Culley D."/>
            <person name="Daum C."/>
            <person name="Ezra D."/>
            <person name="Gonzalez J."/>
            <person name="Henrissat B."/>
            <person name="Kuo A."/>
            <person name="Liang C."/>
            <person name="Lipzen A."/>
            <person name="Lutzoni F."/>
            <person name="Magnuson J."/>
            <person name="Mondo S."/>
            <person name="Nolan M."/>
            <person name="Ohm R."/>
            <person name="Pangilinan J."/>
            <person name="Park H.-J."/>
            <person name="Ramirez L."/>
            <person name="Alfaro M."/>
            <person name="Sun H."/>
            <person name="Tritt A."/>
            <person name="Yoshinaga Y."/>
            <person name="Zwiers L.-H."/>
            <person name="Turgeon B."/>
            <person name="Goodwin S."/>
            <person name="Spatafora J."/>
            <person name="Crous P."/>
            <person name="Grigoriev I."/>
        </authorList>
    </citation>
    <scope>NUCLEOTIDE SEQUENCE</scope>
    <source>
        <strain evidence="2">CBS 183.55</strain>
    </source>
</reference>
<dbReference type="SMART" id="SM00450">
    <property type="entry name" value="RHOD"/>
    <property type="match status" value="1"/>
</dbReference>
<dbReference type="AlphaFoldDB" id="A0A6A5RHZ2"/>
<dbReference type="RefSeq" id="XP_033445469.1">
    <property type="nucleotide sequence ID" value="XM_033596716.1"/>
</dbReference>
<keyword evidence="3" id="KW-1185">Reference proteome</keyword>
<dbReference type="OrthoDB" id="102559at2759"/>
<dbReference type="GeneID" id="54354383"/>
<sequence length="153" mass="17234">MSSISLSDLQYISREALSSQFQATQSLPPKTAIIDVRDSDHIGGHIRGSTWVPSSQLDYKTAELVRELRDKEVVVFHCALSQQRGPSAALRYLREKARLDGGPAAGEESGDDKRGGRQRVYVLKGGFTEWQEKYGEDKTFTEGYQKDIWEFGY</sequence>
<dbReference type="GO" id="GO:0005737">
    <property type="term" value="C:cytoplasm"/>
    <property type="evidence" value="ECO:0007669"/>
    <property type="project" value="TreeGrafter"/>
</dbReference>
<dbReference type="Proteomes" id="UP000800082">
    <property type="component" value="Unassembled WGS sequence"/>
</dbReference>
<dbReference type="PANTHER" id="PTHR10828:SF38">
    <property type="entry name" value="ARSENICAL-RESISTANCE PROTEIN 2-RELATED"/>
    <property type="match status" value="1"/>
</dbReference>
<dbReference type="SUPFAM" id="SSF52821">
    <property type="entry name" value="Rhodanese/Cell cycle control phosphatase"/>
    <property type="match status" value="1"/>
</dbReference>